<accession>A0AAD5XJA1</accession>
<dbReference type="Pfam" id="PF00355">
    <property type="entry name" value="Rieske"/>
    <property type="match status" value="1"/>
</dbReference>
<dbReference type="PANTHER" id="PTHR21266:SF32">
    <property type="entry name" value="CHOLESTEROL 7-DESATURASE NVD"/>
    <property type="match status" value="1"/>
</dbReference>
<protein>
    <recommendedName>
        <fullName evidence="11">Rieske domain-containing protein</fullName>
    </recommendedName>
</protein>
<dbReference type="GO" id="GO:0046872">
    <property type="term" value="F:metal ion binding"/>
    <property type="evidence" value="ECO:0007669"/>
    <property type="project" value="UniProtKB-KW"/>
</dbReference>
<dbReference type="InterPro" id="IPR044043">
    <property type="entry name" value="VanA_C_cat"/>
</dbReference>
<dbReference type="Pfam" id="PF19112">
    <property type="entry name" value="VanA_C"/>
    <property type="match status" value="1"/>
</dbReference>
<evidence type="ECO:0000256" key="1">
    <source>
        <dbReference type="ARBA" id="ARBA00004370"/>
    </source>
</evidence>
<feature type="domain" description="Rieske" evidence="11">
    <location>
        <begin position="48"/>
        <end position="157"/>
    </location>
</feature>
<evidence type="ECO:0000256" key="8">
    <source>
        <dbReference type="ARBA" id="ARBA00023014"/>
    </source>
</evidence>
<dbReference type="GO" id="GO:0016020">
    <property type="term" value="C:membrane"/>
    <property type="evidence" value="ECO:0007669"/>
    <property type="project" value="UniProtKB-SubCell"/>
</dbReference>
<keyword evidence="5" id="KW-1133">Transmembrane helix</keyword>
<dbReference type="InterPro" id="IPR036922">
    <property type="entry name" value="Rieske_2Fe-2S_sf"/>
</dbReference>
<dbReference type="InterPro" id="IPR017941">
    <property type="entry name" value="Rieske_2Fe-2S"/>
</dbReference>
<dbReference type="Gene3D" id="2.102.10.10">
    <property type="entry name" value="Rieske [2Fe-2S] iron-sulphur domain"/>
    <property type="match status" value="1"/>
</dbReference>
<keyword evidence="6" id="KW-0560">Oxidoreductase</keyword>
<dbReference type="InterPro" id="IPR050584">
    <property type="entry name" value="Cholesterol_7-desaturase"/>
</dbReference>
<evidence type="ECO:0000256" key="9">
    <source>
        <dbReference type="ARBA" id="ARBA00023136"/>
    </source>
</evidence>
<feature type="compositionally biased region" description="Low complexity" evidence="10">
    <location>
        <begin position="285"/>
        <end position="298"/>
    </location>
</feature>
<dbReference type="AlphaFoldDB" id="A0AAD5XJA1"/>
<evidence type="ECO:0000313" key="12">
    <source>
        <dbReference type="EMBL" id="KAJ3169047.1"/>
    </source>
</evidence>
<dbReference type="GO" id="GO:0016491">
    <property type="term" value="F:oxidoreductase activity"/>
    <property type="evidence" value="ECO:0007669"/>
    <property type="project" value="UniProtKB-KW"/>
</dbReference>
<keyword evidence="3" id="KW-0001">2Fe-2S</keyword>
<dbReference type="GO" id="GO:0005737">
    <property type="term" value="C:cytoplasm"/>
    <property type="evidence" value="ECO:0007669"/>
    <property type="project" value="TreeGrafter"/>
</dbReference>
<comment type="caution">
    <text evidence="12">The sequence shown here is derived from an EMBL/GenBank/DDBJ whole genome shotgun (WGS) entry which is preliminary data.</text>
</comment>
<keyword evidence="7" id="KW-0408">Iron</keyword>
<dbReference type="SUPFAM" id="SSF55961">
    <property type="entry name" value="Bet v1-like"/>
    <property type="match status" value="1"/>
</dbReference>
<dbReference type="Gene3D" id="3.90.380.10">
    <property type="entry name" value="Naphthalene 1,2-dioxygenase Alpha Subunit, Chain A, domain 1"/>
    <property type="match status" value="1"/>
</dbReference>
<dbReference type="PROSITE" id="PS51296">
    <property type="entry name" value="RIESKE"/>
    <property type="match status" value="1"/>
</dbReference>
<feature type="region of interest" description="Disordered" evidence="10">
    <location>
        <begin position="275"/>
        <end position="298"/>
    </location>
</feature>
<proteinExistence type="predicted"/>
<evidence type="ECO:0000313" key="13">
    <source>
        <dbReference type="Proteomes" id="UP001212152"/>
    </source>
</evidence>
<keyword evidence="4" id="KW-0479">Metal-binding</keyword>
<dbReference type="Proteomes" id="UP001212152">
    <property type="component" value="Unassembled WGS sequence"/>
</dbReference>
<dbReference type="GO" id="GO:0051537">
    <property type="term" value="F:2 iron, 2 sulfur cluster binding"/>
    <property type="evidence" value="ECO:0007669"/>
    <property type="project" value="UniProtKB-KW"/>
</dbReference>
<organism evidence="12 13">
    <name type="scientific">Geranomyces variabilis</name>
    <dbReference type="NCBI Taxonomy" id="109894"/>
    <lineage>
        <taxon>Eukaryota</taxon>
        <taxon>Fungi</taxon>
        <taxon>Fungi incertae sedis</taxon>
        <taxon>Chytridiomycota</taxon>
        <taxon>Chytridiomycota incertae sedis</taxon>
        <taxon>Chytridiomycetes</taxon>
        <taxon>Spizellomycetales</taxon>
        <taxon>Powellomycetaceae</taxon>
        <taxon>Geranomyces</taxon>
    </lineage>
</organism>
<evidence type="ECO:0000256" key="4">
    <source>
        <dbReference type="ARBA" id="ARBA00022723"/>
    </source>
</evidence>
<sequence>MTVSAGRDDVAEEREATTARLVDETKLDDTDPARQAFFANSANPRNAWFPLVPSAQLLASSASPLSALLWGDPIVLYREPVAGTPIALADRCPHRAAALSTGRITTTGLLECRYHGWAFDTEGVCVRVPSLPGDAKPPCAARVATYPAREANGWVWVWPGDGDAAEEAGEPQVPMAWGRVDEVPPWTGYVDLDIDHSLLVENFLDPAHLPFTHSTTISKASNATALHISPLTFTATSVSGRQITPSRPDLPSVILAFHPPCAVLLKFRAPALDALPPPSPPPPSSSSSSTPPSVPSAPTTKFAPFDQTFIAVPTQKGHCRFVSFQRLPFLPHPDAPFWSWVPPLRWALDAWLKRYNARVLNEDYELLRGVQRNLARGAAAVDGRTSVRADAIVAVYRRWWRRVVGAGGAGGAGPPGPGRQRQRGHGVETDGVWFSGWKNVVDIEDTLP</sequence>
<keyword evidence="8" id="KW-0411">Iron-sulfur</keyword>
<keyword evidence="9" id="KW-0472">Membrane</keyword>
<gene>
    <name evidence="12" type="ORF">HDU87_000874</name>
</gene>
<dbReference type="EMBL" id="JADGJQ010000112">
    <property type="protein sequence ID" value="KAJ3169047.1"/>
    <property type="molecule type" value="Genomic_DNA"/>
</dbReference>
<evidence type="ECO:0000256" key="6">
    <source>
        <dbReference type="ARBA" id="ARBA00023002"/>
    </source>
</evidence>
<evidence type="ECO:0000256" key="3">
    <source>
        <dbReference type="ARBA" id="ARBA00022714"/>
    </source>
</evidence>
<dbReference type="SUPFAM" id="SSF50022">
    <property type="entry name" value="ISP domain"/>
    <property type="match status" value="1"/>
</dbReference>
<evidence type="ECO:0000256" key="10">
    <source>
        <dbReference type="SAM" id="MobiDB-lite"/>
    </source>
</evidence>
<feature type="region of interest" description="Disordered" evidence="10">
    <location>
        <begin position="407"/>
        <end position="426"/>
    </location>
</feature>
<reference evidence="12" key="1">
    <citation type="submission" date="2020-05" db="EMBL/GenBank/DDBJ databases">
        <title>Phylogenomic resolution of chytrid fungi.</title>
        <authorList>
            <person name="Stajich J.E."/>
            <person name="Amses K."/>
            <person name="Simmons R."/>
            <person name="Seto K."/>
            <person name="Myers J."/>
            <person name="Bonds A."/>
            <person name="Quandt C.A."/>
            <person name="Barry K."/>
            <person name="Liu P."/>
            <person name="Grigoriev I."/>
            <person name="Longcore J.E."/>
            <person name="James T.Y."/>
        </authorList>
    </citation>
    <scope>NUCLEOTIDE SEQUENCE</scope>
    <source>
        <strain evidence="12">JEL0379</strain>
    </source>
</reference>
<keyword evidence="2" id="KW-0812">Transmembrane</keyword>
<evidence type="ECO:0000259" key="11">
    <source>
        <dbReference type="PROSITE" id="PS51296"/>
    </source>
</evidence>
<evidence type="ECO:0000256" key="5">
    <source>
        <dbReference type="ARBA" id="ARBA00022989"/>
    </source>
</evidence>
<evidence type="ECO:0000256" key="7">
    <source>
        <dbReference type="ARBA" id="ARBA00023004"/>
    </source>
</evidence>
<feature type="compositionally biased region" description="Pro residues" evidence="10">
    <location>
        <begin position="275"/>
        <end position="284"/>
    </location>
</feature>
<comment type="subcellular location">
    <subcellularLocation>
        <location evidence="1">Membrane</location>
    </subcellularLocation>
</comment>
<dbReference type="PANTHER" id="PTHR21266">
    <property type="entry name" value="IRON-SULFUR DOMAIN CONTAINING PROTEIN"/>
    <property type="match status" value="1"/>
</dbReference>
<evidence type="ECO:0000256" key="2">
    <source>
        <dbReference type="ARBA" id="ARBA00022692"/>
    </source>
</evidence>
<keyword evidence="13" id="KW-1185">Reference proteome</keyword>
<name>A0AAD5XJA1_9FUNG</name>